<dbReference type="Gene3D" id="3.30.70.1350">
    <property type="entry name" value="Cation efflux protein, cytoplasmic domain"/>
    <property type="match status" value="1"/>
</dbReference>
<dbReference type="InterPro" id="IPR036837">
    <property type="entry name" value="Cation_efflux_CTD_sf"/>
</dbReference>
<comment type="subcellular location">
    <subcellularLocation>
        <location evidence="1">Membrane</location>
        <topology evidence="1">Multi-pass membrane protein</topology>
    </subcellularLocation>
</comment>
<feature type="transmembrane region" description="Helical" evidence="7">
    <location>
        <begin position="123"/>
        <end position="144"/>
    </location>
</feature>
<reference evidence="10" key="1">
    <citation type="submission" date="2016-04" db="EMBL/GenBank/DDBJ databases">
        <authorList>
            <person name="Evans L.H."/>
            <person name="Alamgir A."/>
            <person name="Owens N."/>
            <person name="Weber N.D."/>
            <person name="Virtaneva K."/>
            <person name="Barbian K."/>
            <person name="Babar A."/>
            <person name="Rosenke K."/>
        </authorList>
    </citation>
    <scope>NUCLEOTIDE SEQUENCE</scope>
    <source>
        <strain evidence="10">86</strain>
    </source>
</reference>
<dbReference type="NCBIfam" id="TIGR01297">
    <property type="entry name" value="CDF"/>
    <property type="match status" value="1"/>
</dbReference>
<dbReference type="SUPFAM" id="SSF161111">
    <property type="entry name" value="Cation efflux protein transmembrane domain-like"/>
    <property type="match status" value="1"/>
</dbReference>
<dbReference type="GO" id="GO:0008324">
    <property type="term" value="F:monoatomic cation transmembrane transporter activity"/>
    <property type="evidence" value="ECO:0007669"/>
    <property type="project" value="InterPro"/>
</dbReference>
<feature type="transmembrane region" description="Helical" evidence="7">
    <location>
        <begin position="165"/>
        <end position="187"/>
    </location>
</feature>
<keyword evidence="3" id="KW-0813">Transport</keyword>
<dbReference type="InterPro" id="IPR002524">
    <property type="entry name" value="Cation_efflux"/>
</dbReference>
<evidence type="ECO:0000256" key="6">
    <source>
        <dbReference type="ARBA" id="ARBA00023136"/>
    </source>
</evidence>
<feature type="transmembrane region" description="Helical" evidence="7">
    <location>
        <begin position="14"/>
        <end position="36"/>
    </location>
</feature>
<keyword evidence="6 7" id="KW-0472">Membrane</keyword>
<proteinExistence type="inferred from homology"/>
<keyword evidence="4 7" id="KW-0812">Transmembrane</keyword>
<evidence type="ECO:0000256" key="7">
    <source>
        <dbReference type="SAM" id="Phobius"/>
    </source>
</evidence>
<dbReference type="Pfam" id="PF16916">
    <property type="entry name" value="ZT_dimer"/>
    <property type="match status" value="1"/>
</dbReference>
<evidence type="ECO:0000256" key="3">
    <source>
        <dbReference type="ARBA" id="ARBA00022448"/>
    </source>
</evidence>
<dbReference type="InterPro" id="IPR027470">
    <property type="entry name" value="Cation_efflux_CTD"/>
</dbReference>
<dbReference type="Pfam" id="PF01545">
    <property type="entry name" value="Cation_efflux"/>
    <property type="match status" value="1"/>
</dbReference>
<accession>A0A212K2F3</accession>
<evidence type="ECO:0000256" key="2">
    <source>
        <dbReference type="ARBA" id="ARBA00008114"/>
    </source>
</evidence>
<feature type="transmembrane region" description="Helical" evidence="7">
    <location>
        <begin position="199"/>
        <end position="216"/>
    </location>
</feature>
<comment type="similarity">
    <text evidence="2">Belongs to the cation diffusion facilitator (CDF) transporter (TC 2.A.4) family.</text>
</comment>
<protein>
    <submittedName>
        <fullName evidence="10">Cation diffusion facilitator family transporter</fullName>
    </submittedName>
</protein>
<keyword evidence="5 7" id="KW-1133">Transmembrane helix</keyword>
<feature type="domain" description="Cation efflux protein cytoplasmic" evidence="9">
    <location>
        <begin position="233"/>
        <end position="301"/>
    </location>
</feature>
<dbReference type="InterPro" id="IPR040177">
    <property type="entry name" value="SLC30A9"/>
</dbReference>
<dbReference type="InterPro" id="IPR027469">
    <property type="entry name" value="Cation_efflux_TMD_sf"/>
</dbReference>
<evidence type="ECO:0000259" key="8">
    <source>
        <dbReference type="Pfam" id="PF01545"/>
    </source>
</evidence>
<dbReference type="PANTHER" id="PTHR13414">
    <property type="entry name" value="HUEL-CATION TRANSPORTER"/>
    <property type="match status" value="1"/>
</dbReference>
<feature type="domain" description="Cation efflux protein transmembrane" evidence="8">
    <location>
        <begin position="17"/>
        <end position="223"/>
    </location>
</feature>
<dbReference type="GO" id="GO:0006829">
    <property type="term" value="P:zinc ion transport"/>
    <property type="evidence" value="ECO:0007669"/>
    <property type="project" value="InterPro"/>
</dbReference>
<dbReference type="InterPro" id="IPR058533">
    <property type="entry name" value="Cation_efflux_TM"/>
</dbReference>
<evidence type="ECO:0000313" key="10">
    <source>
        <dbReference type="EMBL" id="SBW05695.1"/>
    </source>
</evidence>
<evidence type="ECO:0000256" key="4">
    <source>
        <dbReference type="ARBA" id="ARBA00022692"/>
    </source>
</evidence>
<name>A0A212K2F3_9PROT</name>
<evidence type="ECO:0000256" key="5">
    <source>
        <dbReference type="ARBA" id="ARBA00022989"/>
    </source>
</evidence>
<dbReference type="Gene3D" id="1.20.1510.10">
    <property type="entry name" value="Cation efflux protein transmembrane domain"/>
    <property type="match status" value="1"/>
</dbReference>
<gene>
    <name evidence="10" type="ORF">KL86APRO_12013</name>
</gene>
<feature type="transmembrane region" description="Helical" evidence="7">
    <location>
        <begin position="82"/>
        <end position="103"/>
    </location>
</feature>
<dbReference type="SUPFAM" id="SSF160240">
    <property type="entry name" value="Cation efflux protein cytoplasmic domain-like"/>
    <property type="match status" value="1"/>
</dbReference>
<evidence type="ECO:0000259" key="9">
    <source>
        <dbReference type="Pfam" id="PF16916"/>
    </source>
</evidence>
<evidence type="ECO:0000256" key="1">
    <source>
        <dbReference type="ARBA" id="ARBA00004141"/>
    </source>
</evidence>
<dbReference type="GO" id="GO:0016020">
    <property type="term" value="C:membrane"/>
    <property type="evidence" value="ECO:0007669"/>
    <property type="project" value="UniProtKB-SubCell"/>
</dbReference>
<dbReference type="PANTHER" id="PTHR13414:SF9">
    <property type="entry name" value="PROTON-COUPLED ZINC ANTIPORTER SLC30A9, MITOCHONDRIAL"/>
    <property type="match status" value="1"/>
</dbReference>
<dbReference type="AlphaFoldDB" id="A0A212K2F3"/>
<organism evidence="10">
    <name type="scientific">uncultured Alphaproteobacteria bacterium</name>
    <dbReference type="NCBI Taxonomy" id="91750"/>
    <lineage>
        <taxon>Bacteria</taxon>
        <taxon>Pseudomonadati</taxon>
        <taxon>Pseudomonadota</taxon>
        <taxon>Alphaproteobacteria</taxon>
        <taxon>environmental samples</taxon>
    </lineage>
</organism>
<dbReference type="EMBL" id="FLUO01000001">
    <property type="protein sequence ID" value="SBW05695.1"/>
    <property type="molecule type" value="Genomic_DNA"/>
</dbReference>
<sequence length="308" mass="32333">MAAPKAHGGHSSKLVIYAALAGNLLIAVTKFVAAAWTGSSAMLSEGVHSLVDTGNQGLMLLGLRRAARPPDAEHPLGHGRELYFWSFVVALLIFSLGAGVSVYEGIVHIRAPEPIADPAVNYVVLGLSAAFEGTSWAIAWRAFAKQRGDLGVIEAVRRSRDPTGFTVLFEDSAALLGIAIAFAGTFAAHRLRMPELDGVASLGIGCVLAATAVFLARETKGLLIGEPARAAVQASIRRTALAEPGVCAVGRLVTVHLGPRQIVAALEVAVEPGLSTAESAAALAHLRRRVRDRHPQISEIFLDLVAPQ</sequence>